<dbReference type="RefSeq" id="WP_245691435.1">
    <property type="nucleotide sequence ID" value="NZ_FNAQ01000010.1"/>
</dbReference>
<dbReference type="InterPro" id="IPR008816">
    <property type="entry name" value="Gly_zipper_2TM_dom"/>
</dbReference>
<proteinExistence type="predicted"/>
<evidence type="ECO:0000256" key="3">
    <source>
        <dbReference type="ARBA" id="ARBA00023136"/>
    </source>
</evidence>
<gene>
    <name evidence="7" type="ORF">SAMN05661003_11046</name>
</gene>
<accession>A0A1G7CNM3</accession>
<dbReference type="STRING" id="57664.SAMN05661003_11046"/>
<name>A0A1G7CNM3_9BACT</name>
<comment type="subcellular location">
    <subcellularLocation>
        <location evidence="1">Cell outer membrane</location>
        <topology evidence="1">Lipid-anchor</topology>
    </subcellularLocation>
</comment>
<evidence type="ECO:0000256" key="2">
    <source>
        <dbReference type="ARBA" id="ARBA00022729"/>
    </source>
</evidence>
<evidence type="ECO:0000259" key="6">
    <source>
        <dbReference type="Pfam" id="PF05433"/>
    </source>
</evidence>
<reference evidence="8" key="1">
    <citation type="submission" date="2016-10" db="EMBL/GenBank/DDBJ databases">
        <authorList>
            <person name="Varghese N."/>
            <person name="Submissions S."/>
        </authorList>
    </citation>
    <scope>NUCLEOTIDE SEQUENCE [LARGE SCALE GENOMIC DNA]</scope>
    <source>
        <strain evidence="8">DSM 8987</strain>
    </source>
</reference>
<keyword evidence="8" id="KW-1185">Reference proteome</keyword>
<evidence type="ECO:0000256" key="5">
    <source>
        <dbReference type="ARBA" id="ARBA00023288"/>
    </source>
</evidence>
<dbReference type="PANTHER" id="PTHR35603">
    <property type="match status" value="1"/>
</dbReference>
<organism evidence="7 8">
    <name type="scientific">Desulfuromonas thiophila</name>
    <dbReference type="NCBI Taxonomy" id="57664"/>
    <lineage>
        <taxon>Bacteria</taxon>
        <taxon>Pseudomonadati</taxon>
        <taxon>Thermodesulfobacteriota</taxon>
        <taxon>Desulfuromonadia</taxon>
        <taxon>Desulfuromonadales</taxon>
        <taxon>Desulfuromonadaceae</taxon>
        <taxon>Desulfuromonas</taxon>
    </lineage>
</organism>
<keyword evidence="3" id="KW-0472">Membrane</keyword>
<evidence type="ECO:0000256" key="1">
    <source>
        <dbReference type="ARBA" id="ARBA00004459"/>
    </source>
</evidence>
<dbReference type="InterPro" id="IPR051407">
    <property type="entry name" value="Bact_OM_lipoprot/Surf_antigen"/>
</dbReference>
<dbReference type="AlphaFoldDB" id="A0A1G7CNM3"/>
<keyword evidence="2" id="KW-0732">Signal</keyword>
<dbReference type="Proteomes" id="UP000243205">
    <property type="component" value="Unassembled WGS sequence"/>
</dbReference>
<dbReference type="GO" id="GO:0009279">
    <property type="term" value="C:cell outer membrane"/>
    <property type="evidence" value="ECO:0007669"/>
    <property type="project" value="UniProtKB-SubCell"/>
</dbReference>
<protein>
    <submittedName>
        <fullName evidence="7">Outer membrane lipoprotein SlyB</fullName>
    </submittedName>
</protein>
<keyword evidence="4" id="KW-0564">Palmitate</keyword>
<dbReference type="EMBL" id="FNAQ01000010">
    <property type="protein sequence ID" value="SDE40821.1"/>
    <property type="molecule type" value="Genomic_DNA"/>
</dbReference>
<dbReference type="PANTHER" id="PTHR35603:SF1">
    <property type="entry name" value="OUTER MEMBRANE LIPOPROTEIN SLYB"/>
    <property type="match status" value="1"/>
</dbReference>
<feature type="domain" description="Glycine zipper 2TM" evidence="6">
    <location>
        <begin position="66"/>
        <end position="106"/>
    </location>
</feature>
<dbReference type="PROSITE" id="PS51257">
    <property type="entry name" value="PROKAR_LIPOPROTEIN"/>
    <property type="match status" value="1"/>
</dbReference>
<dbReference type="Pfam" id="PF05433">
    <property type="entry name" value="Rick_17kDa_Anti"/>
    <property type="match status" value="1"/>
</dbReference>
<keyword evidence="5 7" id="KW-0449">Lipoprotein</keyword>
<evidence type="ECO:0000313" key="8">
    <source>
        <dbReference type="Proteomes" id="UP000243205"/>
    </source>
</evidence>
<evidence type="ECO:0000256" key="4">
    <source>
        <dbReference type="ARBA" id="ARBA00023139"/>
    </source>
</evidence>
<sequence>MMHKQRMKGIGRFGILMALVVMLAACGRAPSAQVYSRQQAQRQLSVYYGTVLAVAPAVIEGGQTGLGAVTGGVLGGVAGHSVGGGHGQALATVAGAVGGLLLGSVVEEGAGRREALELTIELDSGELIAVVQVADETFVVGDRVRLVRGADGEVRIRQ</sequence>
<evidence type="ECO:0000313" key="7">
    <source>
        <dbReference type="EMBL" id="SDE40821.1"/>
    </source>
</evidence>